<keyword evidence="4" id="KW-1185">Reference proteome</keyword>
<feature type="compositionally biased region" description="Basic and acidic residues" evidence="2">
    <location>
        <begin position="557"/>
        <end position="575"/>
    </location>
</feature>
<feature type="compositionally biased region" description="Basic and acidic residues" evidence="2">
    <location>
        <begin position="422"/>
        <end position="433"/>
    </location>
</feature>
<feature type="coiled-coil region" evidence="1">
    <location>
        <begin position="513"/>
        <end position="540"/>
    </location>
</feature>
<feature type="compositionally biased region" description="Low complexity" evidence="2">
    <location>
        <begin position="581"/>
        <end position="593"/>
    </location>
</feature>
<keyword evidence="1" id="KW-0175">Coiled coil</keyword>
<feature type="compositionally biased region" description="Basic and acidic residues" evidence="2">
    <location>
        <begin position="485"/>
        <end position="505"/>
    </location>
</feature>
<dbReference type="EMBL" id="CAXAMM010001113">
    <property type="protein sequence ID" value="CAK8990463.1"/>
    <property type="molecule type" value="Genomic_DNA"/>
</dbReference>
<feature type="region of interest" description="Disordered" evidence="2">
    <location>
        <begin position="557"/>
        <end position="606"/>
    </location>
</feature>
<evidence type="ECO:0000313" key="3">
    <source>
        <dbReference type="EMBL" id="CAK8990463.1"/>
    </source>
</evidence>
<evidence type="ECO:0000313" key="4">
    <source>
        <dbReference type="Proteomes" id="UP001642464"/>
    </source>
</evidence>
<feature type="region of interest" description="Disordered" evidence="2">
    <location>
        <begin position="485"/>
        <end position="513"/>
    </location>
</feature>
<accession>A0ABP0HJQ7</accession>
<sequence length="606" mass="67863">MAINLRPEVEEDAAGAFASEPLAELLKGFAEGCDGALVVCGPQRVRSMLGTTGCPGVLALAMAQCANALPVDSLLAVSAFFVLPEVEHPTCRLPCLDIMDGGRRASWEQCHIETFTDMHKAFSVLVRVCSNLLDTRGDITRKWQQYQECLGRLPLIFCLQLLRPWQSHPGIQSTRLFFAEAPPPVSGGPVPQHFLNATTRLQMGRCVVLHAALGGAPSNVALRSALGPLQRLAQKEKGTIPDVPVVSWDLQCLCRALVLQAEKAAQDLWQLCSMLRRCSEGEERLGSSGVPCCDSARLWRHSFGGIRQITQTELRRQYPLAILRSQSLRTLLLSMQSWDHQEPAALEEALRLLEGFEGVETERNGELLVDVAGLAWQQQWQVRHLVGCIHAAEERDRLLGEVEDLTDDLVAAQEELSSQQEAQRKDQQERQASEESLEWQLQRERNKCEALAAQLTASQEDVALLRQQMEHLELLLAESEHREQELGSSLRELHEREQRTLEPKKPPRRKLNSWQQQERITELEAVVQQLQKEQKEDREMLGTTCAHRDRLQLQLRREAAQSDAARVRRAAESRSRRSGGREPSTQSSSKESSTAPEHLVSPPSPP</sequence>
<comment type="caution">
    <text evidence="3">The sequence shown here is derived from an EMBL/GenBank/DDBJ whole genome shotgun (WGS) entry which is preliminary data.</text>
</comment>
<reference evidence="3 4" key="1">
    <citation type="submission" date="2024-02" db="EMBL/GenBank/DDBJ databases">
        <authorList>
            <person name="Chen Y."/>
            <person name="Shah S."/>
            <person name="Dougan E. K."/>
            <person name="Thang M."/>
            <person name="Chan C."/>
        </authorList>
    </citation>
    <scope>NUCLEOTIDE SEQUENCE [LARGE SCALE GENOMIC DNA]</scope>
</reference>
<organism evidence="3 4">
    <name type="scientific">Durusdinium trenchii</name>
    <dbReference type="NCBI Taxonomy" id="1381693"/>
    <lineage>
        <taxon>Eukaryota</taxon>
        <taxon>Sar</taxon>
        <taxon>Alveolata</taxon>
        <taxon>Dinophyceae</taxon>
        <taxon>Suessiales</taxon>
        <taxon>Symbiodiniaceae</taxon>
        <taxon>Durusdinium</taxon>
    </lineage>
</organism>
<feature type="region of interest" description="Disordered" evidence="2">
    <location>
        <begin position="415"/>
        <end position="438"/>
    </location>
</feature>
<name>A0ABP0HJQ7_9DINO</name>
<proteinExistence type="predicted"/>
<evidence type="ECO:0000256" key="1">
    <source>
        <dbReference type="SAM" id="Coils"/>
    </source>
</evidence>
<dbReference type="Proteomes" id="UP001642464">
    <property type="component" value="Unassembled WGS sequence"/>
</dbReference>
<gene>
    <name evidence="3" type="ORF">SCF082_LOCUS2232</name>
</gene>
<protein>
    <submittedName>
        <fullName evidence="3">Lipase_3 domain-containing protein</fullName>
    </submittedName>
</protein>
<evidence type="ECO:0000256" key="2">
    <source>
        <dbReference type="SAM" id="MobiDB-lite"/>
    </source>
</evidence>